<feature type="transmembrane region" description="Helical" evidence="1">
    <location>
        <begin position="129"/>
        <end position="158"/>
    </location>
</feature>
<evidence type="ECO:0000256" key="1">
    <source>
        <dbReference type="SAM" id="Phobius"/>
    </source>
</evidence>
<sequence length="186" mass="20594">MEVVNFFRALGKCIASALSDSSSANFEKGRRHPMGQDPSILRHVRIFNSLAELDSDSSTGHPRVIIAMPMSMEYDFARILFACMAIQLSRLRRASQPTRISQKMAHLVHHLSGHLADAAARASRRPLNLYALLPLASADSVVDAIFFFTPSLLFVFIISVVNHSPNQLNNVTHDSVLPHLPSSLTY</sequence>
<proteinExistence type="predicted"/>
<dbReference type="AlphaFoldDB" id="A0A9Q3DI27"/>
<keyword evidence="1" id="KW-0472">Membrane</keyword>
<organism evidence="2 3">
    <name type="scientific">Austropuccinia psidii MF-1</name>
    <dbReference type="NCBI Taxonomy" id="1389203"/>
    <lineage>
        <taxon>Eukaryota</taxon>
        <taxon>Fungi</taxon>
        <taxon>Dikarya</taxon>
        <taxon>Basidiomycota</taxon>
        <taxon>Pucciniomycotina</taxon>
        <taxon>Pucciniomycetes</taxon>
        <taxon>Pucciniales</taxon>
        <taxon>Sphaerophragmiaceae</taxon>
        <taxon>Austropuccinia</taxon>
    </lineage>
</organism>
<evidence type="ECO:0000313" key="2">
    <source>
        <dbReference type="EMBL" id="MBW0501148.1"/>
    </source>
</evidence>
<comment type="caution">
    <text evidence="2">The sequence shown here is derived from an EMBL/GenBank/DDBJ whole genome shotgun (WGS) entry which is preliminary data.</text>
</comment>
<reference evidence="2" key="1">
    <citation type="submission" date="2021-03" db="EMBL/GenBank/DDBJ databases">
        <title>Draft genome sequence of rust myrtle Austropuccinia psidii MF-1, a brazilian biotype.</title>
        <authorList>
            <person name="Quecine M.C."/>
            <person name="Pachon D.M.R."/>
            <person name="Bonatelli M.L."/>
            <person name="Correr F.H."/>
            <person name="Franceschini L.M."/>
            <person name="Leite T.F."/>
            <person name="Margarido G.R.A."/>
            <person name="Almeida C.A."/>
            <person name="Ferrarezi J.A."/>
            <person name="Labate C.A."/>
        </authorList>
    </citation>
    <scope>NUCLEOTIDE SEQUENCE</scope>
    <source>
        <strain evidence="2">MF-1</strain>
    </source>
</reference>
<dbReference type="Proteomes" id="UP000765509">
    <property type="component" value="Unassembled WGS sequence"/>
</dbReference>
<protein>
    <submittedName>
        <fullName evidence="2">Uncharacterized protein</fullName>
    </submittedName>
</protein>
<keyword evidence="1" id="KW-1133">Transmembrane helix</keyword>
<dbReference type="OrthoDB" id="64353at2759"/>
<gene>
    <name evidence="2" type="ORF">O181_040863</name>
</gene>
<keyword evidence="3" id="KW-1185">Reference proteome</keyword>
<evidence type="ECO:0000313" key="3">
    <source>
        <dbReference type="Proteomes" id="UP000765509"/>
    </source>
</evidence>
<keyword evidence="1" id="KW-0812">Transmembrane</keyword>
<name>A0A9Q3DI27_9BASI</name>
<accession>A0A9Q3DI27</accession>
<dbReference type="EMBL" id="AVOT02016171">
    <property type="protein sequence ID" value="MBW0501148.1"/>
    <property type="molecule type" value="Genomic_DNA"/>
</dbReference>